<keyword evidence="2" id="KW-1185">Reference proteome</keyword>
<evidence type="ECO:0000313" key="1">
    <source>
        <dbReference type="EMBL" id="ABZ97340.1"/>
    </source>
</evidence>
<protein>
    <submittedName>
        <fullName evidence="1">Uncharacterized protein</fullName>
    </submittedName>
</protein>
<dbReference type="Proteomes" id="UP000001847">
    <property type="component" value="Chromosome I"/>
</dbReference>
<dbReference type="AlphaFoldDB" id="B0SNQ9"/>
<dbReference type="STRING" id="456481.LEPBI_I1226"/>
<dbReference type="HOGENOM" id="CLU_3026765_0_0_12"/>
<dbReference type="EMBL" id="CP000786">
    <property type="protein sequence ID" value="ABZ97340.1"/>
    <property type="molecule type" value="Genomic_DNA"/>
</dbReference>
<dbReference type="KEGG" id="lbi:LEPBI_I1226"/>
<gene>
    <name evidence="1" type="ordered locus">LEPBI_I1226</name>
</gene>
<name>B0SNQ9_LEPBP</name>
<evidence type="ECO:0000313" key="2">
    <source>
        <dbReference type="Proteomes" id="UP000001847"/>
    </source>
</evidence>
<reference evidence="1 2" key="1">
    <citation type="journal article" date="2008" name="PLoS ONE">
        <title>Genome sequence of the saprophyte Leptospira biflexa provides insights into the evolution of Leptospira and the pathogenesis of leptospirosis.</title>
        <authorList>
            <person name="Picardeau M."/>
            <person name="Bulach D.M."/>
            <person name="Bouchier C."/>
            <person name="Zuerner R.L."/>
            <person name="Zidane N."/>
            <person name="Wilson P.J."/>
            <person name="Creno S."/>
            <person name="Kuczek E.S."/>
            <person name="Bommezzadri S."/>
            <person name="Davis J.C."/>
            <person name="McGrath A."/>
            <person name="Johnson M.J."/>
            <person name="Boursaux-Eude C."/>
            <person name="Seemann T."/>
            <person name="Rouy Z."/>
            <person name="Coppel R.L."/>
            <person name="Rood J.I."/>
            <person name="Lajus A."/>
            <person name="Davies J.K."/>
            <person name="Medigue C."/>
            <person name="Adler B."/>
        </authorList>
    </citation>
    <scope>NUCLEOTIDE SEQUENCE [LARGE SCALE GENOMIC DNA]</scope>
    <source>
        <strain evidence="2">Patoc 1 / ATCC 23582 / Paris</strain>
    </source>
</reference>
<accession>B0SNQ9</accession>
<proteinExistence type="predicted"/>
<sequence length="55" mass="6466">MFVSLGANLSFKDKILGKIQRMSQYSHYEIFKNHSICFHSYFLSNCIFICLISLQ</sequence>
<organism evidence="1 2">
    <name type="scientific">Leptospira biflexa serovar Patoc (strain Patoc 1 / ATCC 23582 / Paris)</name>
    <dbReference type="NCBI Taxonomy" id="456481"/>
    <lineage>
        <taxon>Bacteria</taxon>
        <taxon>Pseudomonadati</taxon>
        <taxon>Spirochaetota</taxon>
        <taxon>Spirochaetia</taxon>
        <taxon>Leptospirales</taxon>
        <taxon>Leptospiraceae</taxon>
        <taxon>Leptospira</taxon>
    </lineage>
</organism>